<gene>
    <name evidence="12" type="ORF">LOTGIDRAFT_166624</name>
</gene>
<name>V3ZXX1_LOTGI</name>
<dbReference type="InterPro" id="IPR050971">
    <property type="entry name" value="Cadherin-domain_protein"/>
</dbReference>
<evidence type="ECO:0000313" key="13">
    <source>
        <dbReference type="Proteomes" id="UP000030746"/>
    </source>
</evidence>
<dbReference type="GO" id="GO:0005911">
    <property type="term" value="C:cell-cell junction"/>
    <property type="evidence" value="ECO:0007669"/>
    <property type="project" value="TreeGrafter"/>
</dbReference>
<dbReference type="KEGG" id="lgi:LOTGIDRAFT_166624"/>
<dbReference type="Gene3D" id="2.60.40.60">
    <property type="entry name" value="Cadherins"/>
    <property type="match status" value="2"/>
</dbReference>
<dbReference type="STRING" id="225164.V3ZXX1"/>
<dbReference type="GO" id="GO:0007156">
    <property type="term" value="P:homophilic cell adhesion via plasma membrane adhesion molecules"/>
    <property type="evidence" value="ECO:0007669"/>
    <property type="project" value="InterPro"/>
</dbReference>
<evidence type="ECO:0000256" key="8">
    <source>
        <dbReference type="PROSITE-ProRule" id="PRU00043"/>
    </source>
</evidence>
<evidence type="ECO:0000256" key="9">
    <source>
        <dbReference type="SAM" id="MobiDB-lite"/>
    </source>
</evidence>
<feature type="region of interest" description="Disordered" evidence="9">
    <location>
        <begin position="679"/>
        <end position="698"/>
    </location>
</feature>
<dbReference type="GeneID" id="20240397"/>
<dbReference type="PANTHER" id="PTHR24025:SF23">
    <property type="entry name" value="NEURAL-CADHERIN"/>
    <property type="match status" value="1"/>
</dbReference>
<dbReference type="SMART" id="SM00112">
    <property type="entry name" value="CA"/>
    <property type="match status" value="2"/>
</dbReference>
<sequence length="787" mass="84602">MGPHCPTNVTTRLVEANSAVLNPPFDWSLSEKTFTPDDPYCFDKDPNFAVVSFDGAATITPTAHCSACFDLWKDGGRDEYCIFFLSGTGESLDYDKANRYLFPVIATDGTATVASATVTLQILKNTPPFFTVGKLSAAGTIPVTLDVGDSFFSTSVNDLEEDVGDLEFTIDTSTYSGFFYMNSADIHVGKDMQDICAESFNLSIRVSDRFNAPIGPFVVIITLDRGGNSYKPAITTKNINRNARENANGDFLYLKGDVVAGGNCVVSANPASMSSHYAFVCSPAAPYIIQTKIANYETDSPVNYTVVYNNGHCDSDPFWINIVWQNELETPTLSASPQVFTIDEGYIRLDPVYVITDDDGTDTHKYSIISDPTGKFEIIEATGHLFTPGVYSLYQTTSETVLLDIIVTDSGNLQSNVVQLTLTIQDINDNRPMLDPFTSVYTYTDCSTLGQITTLTAQDNDAGNNGIFDFIPDISQSMQLLSNGEVWLKDQPIAGSIDTLTIRAQDRGTPSMTSLDSTITIVGTACPAKTTSTGPTTSSGPSTTTTTASTIAVTTAASTNTFSTIAASSPVTSASSTSTASTVPSGSTTNTDATTSQTSTSSQTPIVTSVTTALVAGASTSSIFDNPWNIVNITLGCVVFVIIVALVIYFTYRCCKKDKKSTNLSNKEALNFSSSKKNAVKPTRKPIDKPKVERQGDAESGVYSIRSYDDARSGVSASGIKPTVRVETTESLDRVSLSDSIGYSDYFNPSVVGKPGSANSGSFWSKGTRFLNNNYDFRTLFGYIYDI</sequence>
<keyword evidence="4 8" id="KW-0106">Calcium</keyword>
<dbReference type="CTD" id="20240397"/>
<dbReference type="OrthoDB" id="6157089at2759"/>
<dbReference type="InterPro" id="IPR015919">
    <property type="entry name" value="Cadherin-like_sf"/>
</dbReference>
<reference evidence="12 13" key="1">
    <citation type="journal article" date="2013" name="Nature">
        <title>Insights into bilaterian evolution from three spiralian genomes.</title>
        <authorList>
            <person name="Simakov O."/>
            <person name="Marletaz F."/>
            <person name="Cho S.J."/>
            <person name="Edsinger-Gonzales E."/>
            <person name="Havlak P."/>
            <person name="Hellsten U."/>
            <person name="Kuo D.H."/>
            <person name="Larsson T."/>
            <person name="Lv J."/>
            <person name="Arendt D."/>
            <person name="Savage R."/>
            <person name="Osoegawa K."/>
            <person name="de Jong P."/>
            <person name="Grimwood J."/>
            <person name="Chapman J.A."/>
            <person name="Shapiro H."/>
            <person name="Aerts A."/>
            <person name="Otillar R.P."/>
            <person name="Terry A.Y."/>
            <person name="Boore J.L."/>
            <person name="Grigoriev I.V."/>
            <person name="Lindberg D.R."/>
            <person name="Seaver E.C."/>
            <person name="Weisblat D.A."/>
            <person name="Putnam N.H."/>
            <person name="Rokhsar D.S."/>
        </authorList>
    </citation>
    <scope>NUCLEOTIDE SEQUENCE [LARGE SCALE GENOMIC DNA]</scope>
</reference>
<feature type="domain" description="Cadherin" evidence="11">
    <location>
        <begin position="334"/>
        <end position="434"/>
    </location>
</feature>
<comment type="subcellular location">
    <subcellularLocation>
        <location evidence="1">Membrane</location>
    </subcellularLocation>
</comment>
<feature type="compositionally biased region" description="Basic and acidic residues" evidence="9">
    <location>
        <begin position="685"/>
        <end position="697"/>
    </location>
</feature>
<evidence type="ECO:0000313" key="12">
    <source>
        <dbReference type="EMBL" id="ESO87470.1"/>
    </source>
</evidence>
<dbReference type="GO" id="GO:0005886">
    <property type="term" value="C:plasma membrane"/>
    <property type="evidence" value="ECO:0007669"/>
    <property type="project" value="InterPro"/>
</dbReference>
<dbReference type="PANTHER" id="PTHR24025">
    <property type="entry name" value="DESMOGLEIN FAMILY MEMBER"/>
    <property type="match status" value="1"/>
</dbReference>
<accession>V3ZXX1</accession>
<keyword evidence="3" id="KW-0677">Repeat</keyword>
<evidence type="ECO:0000256" key="2">
    <source>
        <dbReference type="ARBA" id="ARBA00022692"/>
    </source>
</evidence>
<dbReference type="HOGENOM" id="CLU_356510_0_0_1"/>
<evidence type="ECO:0000256" key="1">
    <source>
        <dbReference type="ARBA" id="ARBA00004370"/>
    </source>
</evidence>
<dbReference type="OMA" id="FTECEDP"/>
<organism evidence="12 13">
    <name type="scientific">Lottia gigantea</name>
    <name type="common">Giant owl limpet</name>
    <dbReference type="NCBI Taxonomy" id="225164"/>
    <lineage>
        <taxon>Eukaryota</taxon>
        <taxon>Metazoa</taxon>
        <taxon>Spiralia</taxon>
        <taxon>Lophotrochozoa</taxon>
        <taxon>Mollusca</taxon>
        <taxon>Gastropoda</taxon>
        <taxon>Patellogastropoda</taxon>
        <taxon>Lottioidea</taxon>
        <taxon>Lottiidae</taxon>
        <taxon>Lottia</taxon>
    </lineage>
</organism>
<dbReference type="EMBL" id="KB202917">
    <property type="protein sequence ID" value="ESO87470.1"/>
    <property type="molecule type" value="Genomic_DNA"/>
</dbReference>
<dbReference type="GO" id="GO:0005509">
    <property type="term" value="F:calcium ion binding"/>
    <property type="evidence" value="ECO:0007669"/>
    <property type="project" value="UniProtKB-UniRule"/>
</dbReference>
<keyword evidence="6 10" id="KW-1133">Transmembrane helix</keyword>
<keyword evidence="7 10" id="KW-0472">Membrane</keyword>
<protein>
    <recommendedName>
        <fullName evidence="11">Cadherin domain-containing protein</fullName>
    </recommendedName>
</protein>
<keyword evidence="5" id="KW-0130">Cell adhesion</keyword>
<proteinExistence type="predicted"/>
<dbReference type="RefSeq" id="XP_009061933.1">
    <property type="nucleotide sequence ID" value="XM_009063685.1"/>
</dbReference>
<dbReference type="AlphaFoldDB" id="V3ZXX1"/>
<evidence type="ECO:0000256" key="4">
    <source>
        <dbReference type="ARBA" id="ARBA00022837"/>
    </source>
</evidence>
<dbReference type="SUPFAM" id="SSF49313">
    <property type="entry name" value="Cadherin-like"/>
    <property type="match status" value="2"/>
</dbReference>
<keyword evidence="13" id="KW-1185">Reference proteome</keyword>
<keyword evidence="2 10" id="KW-0812">Transmembrane</keyword>
<dbReference type="PROSITE" id="PS00232">
    <property type="entry name" value="CADHERIN_1"/>
    <property type="match status" value="1"/>
</dbReference>
<dbReference type="InterPro" id="IPR020894">
    <property type="entry name" value="Cadherin_CS"/>
</dbReference>
<evidence type="ECO:0000256" key="7">
    <source>
        <dbReference type="ARBA" id="ARBA00023136"/>
    </source>
</evidence>
<dbReference type="CDD" id="cd11304">
    <property type="entry name" value="Cadherin_repeat"/>
    <property type="match status" value="2"/>
</dbReference>
<evidence type="ECO:0000256" key="5">
    <source>
        <dbReference type="ARBA" id="ARBA00022889"/>
    </source>
</evidence>
<feature type="region of interest" description="Disordered" evidence="9">
    <location>
        <begin position="572"/>
        <end position="602"/>
    </location>
</feature>
<evidence type="ECO:0000256" key="6">
    <source>
        <dbReference type="ARBA" id="ARBA00022989"/>
    </source>
</evidence>
<evidence type="ECO:0000256" key="3">
    <source>
        <dbReference type="ARBA" id="ARBA00022737"/>
    </source>
</evidence>
<dbReference type="Proteomes" id="UP000030746">
    <property type="component" value="Unassembled WGS sequence"/>
</dbReference>
<dbReference type="InterPro" id="IPR002126">
    <property type="entry name" value="Cadherin-like_dom"/>
</dbReference>
<evidence type="ECO:0000259" key="11">
    <source>
        <dbReference type="PROSITE" id="PS50268"/>
    </source>
</evidence>
<feature type="transmembrane region" description="Helical" evidence="10">
    <location>
        <begin position="630"/>
        <end position="652"/>
    </location>
</feature>
<dbReference type="PROSITE" id="PS50268">
    <property type="entry name" value="CADHERIN_2"/>
    <property type="match status" value="1"/>
</dbReference>
<evidence type="ECO:0000256" key="10">
    <source>
        <dbReference type="SAM" id="Phobius"/>
    </source>
</evidence>